<dbReference type="Proteomes" id="UP000281553">
    <property type="component" value="Unassembled WGS sequence"/>
</dbReference>
<dbReference type="EMBL" id="UYRU01112405">
    <property type="protein sequence ID" value="VDN44626.1"/>
    <property type="molecule type" value="Genomic_DNA"/>
</dbReference>
<keyword evidence="2" id="KW-1185">Reference proteome</keyword>
<dbReference type="OrthoDB" id="26681at2759"/>
<proteinExistence type="predicted"/>
<gene>
    <name evidence="1" type="ORF">DILT_LOCUS19394</name>
</gene>
<dbReference type="AlphaFoldDB" id="A0A3P7RNF6"/>
<evidence type="ECO:0000313" key="1">
    <source>
        <dbReference type="EMBL" id="VDN44626.1"/>
    </source>
</evidence>
<organism evidence="1 2">
    <name type="scientific">Dibothriocephalus latus</name>
    <name type="common">Fish tapeworm</name>
    <name type="synonym">Diphyllobothrium latum</name>
    <dbReference type="NCBI Taxonomy" id="60516"/>
    <lineage>
        <taxon>Eukaryota</taxon>
        <taxon>Metazoa</taxon>
        <taxon>Spiralia</taxon>
        <taxon>Lophotrochozoa</taxon>
        <taxon>Platyhelminthes</taxon>
        <taxon>Cestoda</taxon>
        <taxon>Eucestoda</taxon>
        <taxon>Diphyllobothriidea</taxon>
        <taxon>Diphyllobothriidae</taxon>
        <taxon>Dibothriocephalus</taxon>
    </lineage>
</organism>
<evidence type="ECO:0000313" key="2">
    <source>
        <dbReference type="Proteomes" id="UP000281553"/>
    </source>
</evidence>
<accession>A0A3P7RNF6</accession>
<protein>
    <submittedName>
        <fullName evidence="1">Uncharacterized protein</fullName>
    </submittedName>
</protein>
<name>A0A3P7RNF6_DIBLA</name>
<reference evidence="1 2" key="1">
    <citation type="submission" date="2018-11" db="EMBL/GenBank/DDBJ databases">
        <authorList>
            <consortium name="Pathogen Informatics"/>
        </authorList>
    </citation>
    <scope>NUCLEOTIDE SEQUENCE [LARGE SCALE GENOMIC DNA]</scope>
</reference>
<sequence length="110" mass="11738">MGLYTADGHQACSRVLDFSAEFGFLSTTPRRSPSPVAVGTAAVIFQVPMLFSAAMEGAQVDCILIGGTEGCLVWLNSWTLDTISVLRLWQGLFGLVKQLDTICVLGPGPF</sequence>